<feature type="transmembrane region" description="Helical" evidence="1">
    <location>
        <begin position="70"/>
        <end position="92"/>
    </location>
</feature>
<dbReference type="Proteomes" id="UP000247903">
    <property type="component" value="Unassembled WGS sequence"/>
</dbReference>
<dbReference type="EMBL" id="QJHK01000005">
    <property type="protein sequence ID" value="PXY41422.1"/>
    <property type="molecule type" value="Genomic_DNA"/>
</dbReference>
<keyword evidence="3" id="KW-1185">Reference proteome</keyword>
<protein>
    <submittedName>
        <fullName evidence="2">Uncharacterized protein</fullName>
    </submittedName>
</protein>
<accession>A0A2V4BS68</accession>
<name>A0A2V4BS68_9FLAO</name>
<keyword evidence="1" id="KW-0472">Membrane</keyword>
<keyword evidence="1" id="KW-0812">Transmembrane</keyword>
<feature type="transmembrane region" description="Helical" evidence="1">
    <location>
        <begin position="7"/>
        <end position="29"/>
    </location>
</feature>
<feature type="transmembrane region" description="Helical" evidence="1">
    <location>
        <begin position="98"/>
        <end position="125"/>
    </location>
</feature>
<feature type="transmembrane region" description="Helical" evidence="1">
    <location>
        <begin position="41"/>
        <end position="63"/>
    </location>
</feature>
<dbReference type="RefSeq" id="WP_110306209.1">
    <property type="nucleotide sequence ID" value="NZ_QJHK01000005.1"/>
</dbReference>
<organism evidence="2 3">
    <name type="scientific">Flavobacterium cheongpyeongense</name>
    <dbReference type="NCBI Taxonomy" id="2212651"/>
    <lineage>
        <taxon>Bacteria</taxon>
        <taxon>Pseudomonadati</taxon>
        <taxon>Bacteroidota</taxon>
        <taxon>Flavobacteriia</taxon>
        <taxon>Flavobacteriales</taxon>
        <taxon>Flavobacteriaceae</taxon>
        <taxon>Flavobacterium</taxon>
    </lineage>
</organism>
<evidence type="ECO:0000256" key="1">
    <source>
        <dbReference type="SAM" id="Phobius"/>
    </source>
</evidence>
<gene>
    <name evidence="2" type="ORF">DMB65_08470</name>
</gene>
<evidence type="ECO:0000313" key="3">
    <source>
        <dbReference type="Proteomes" id="UP000247903"/>
    </source>
</evidence>
<evidence type="ECO:0000313" key="2">
    <source>
        <dbReference type="EMBL" id="PXY41422.1"/>
    </source>
</evidence>
<proteinExistence type="predicted"/>
<dbReference type="AlphaFoldDB" id="A0A2V4BS68"/>
<comment type="caution">
    <text evidence="2">The sequence shown here is derived from an EMBL/GenBank/DDBJ whole genome shotgun (WGS) entry which is preliminary data.</text>
</comment>
<keyword evidence="1" id="KW-1133">Transmembrane helix</keyword>
<reference evidence="2 3" key="1">
    <citation type="submission" date="2018-05" db="EMBL/GenBank/DDBJ databases">
        <title>Flavobacterium sp. strain IMCC34759, incomplete genome.</title>
        <authorList>
            <person name="Joung Y."/>
            <person name="Cho J."/>
        </authorList>
    </citation>
    <scope>NUCLEOTIDE SEQUENCE [LARGE SCALE GENOMIC DNA]</scope>
    <source>
        <strain evidence="2 3">IMCC34759</strain>
    </source>
</reference>
<sequence length="136" mass="15698">MKTLFNYWNRLLLIVIILTVFSLHISSQFQKGGTDTFEKGLIFSLVFGCPLFYVIFSRTLLLFEKFFYSFLSSSIAIILSFILTGELLELIYGADYEMYLNVFTANLLFFFIANFIGIGLLYVLLNDKGEFRSLSI</sequence>